<evidence type="ECO:0000259" key="1">
    <source>
        <dbReference type="Pfam" id="PF09348"/>
    </source>
</evidence>
<accession>A0A829PT94</accession>
<dbReference type="Proteomes" id="UP000019854">
    <property type="component" value="Unassembled WGS sequence"/>
</dbReference>
<dbReference type="PANTHER" id="PTHR34202">
    <property type="entry name" value="UPF0548 PROTEIN"/>
    <property type="match status" value="1"/>
</dbReference>
<organism evidence="2 3">
    <name type="scientific">Mycobacteroides abscessus MAB_030201_1075</name>
    <dbReference type="NCBI Taxonomy" id="1335410"/>
    <lineage>
        <taxon>Bacteria</taxon>
        <taxon>Bacillati</taxon>
        <taxon>Actinomycetota</taxon>
        <taxon>Actinomycetes</taxon>
        <taxon>Mycobacteriales</taxon>
        <taxon>Mycobacteriaceae</taxon>
        <taxon>Mycobacteroides</taxon>
        <taxon>Mycobacteroides abscessus</taxon>
    </lineage>
</organism>
<evidence type="ECO:0000313" key="3">
    <source>
        <dbReference type="Proteomes" id="UP000019854"/>
    </source>
</evidence>
<reference evidence="2 3" key="1">
    <citation type="submission" date="2014-01" db="EMBL/GenBank/DDBJ databases">
        <authorList>
            <person name="Zelazny A."/>
            <person name="Olivier K."/>
            <person name="Sampaio E.P."/>
            <person name="Holland S.M."/>
            <person name="Tallon L.J."/>
            <person name="Sadzewicz L.K."/>
            <person name="Sengamalay N."/>
            <person name="Fraser C.M."/>
            <person name="Hine E."/>
            <person name="Shefchek K.A."/>
            <person name="Das S.P."/>
            <person name="Shallom S.J."/>
            <person name="Agrawal S."/>
            <person name="Tettelin H."/>
        </authorList>
    </citation>
    <scope>NUCLEOTIDE SEQUENCE [LARGE SCALE GENOMIC DNA]</scope>
    <source>
        <strain evidence="2 3">MAB_030201_1075</strain>
    </source>
</reference>
<dbReference type="AlphaFoldDB" id="A0A829PT94"/>
<evidence type="ECO:0000313" key="2">
    <source>
        <dbReference type="EMBL" id="ETZ90540.1"/>
    </source>
</evidence>
<dbReference type="PIRSF" id="PIRSF010260">
    <property type="entry name" value="UCP010260"/>
    <property type="match status" value="1"/>
</dbReference>
<gene>
    <name evidence="2" type="ORF">L829_4125</name>
</gene>
<sequence length="121" mass="13649">MANWEIKQRSGFRVHPQKTVSEGAEFVISFGWGPLVVHEPVRIVAVVDTDTRRGFAYGTLPGHPVSGEEAFIVHRDADGAVFLTLRSLTRPAPSGLWRRIFPVLLLAQKAFRRRYLRSLLP</sequence>
<dbReference type="InterPro" id="IPR018960">
    <property type="entry name" value="DUF1990"/>
</dbReference>
<dbReference type="EMBL" id="JAOX01000001">
    <property type="protein sequence ID" value="ETZ90540.1"/>
    <property type="molecule type" value="Genomic_DNA"/>
</dbReference>
<dbReference type="PANTHER" id="PTHR34202:SF1">
    <property type="entry name" value="UPF0548 PROTEIN"/>
    <property type="match status" value="1"/>
</dbReference>
<proteinExistence type="predicted"/>
<comment type="caution">
    <text evidence="2">The sequence shown here is derived from an EMBL/GenBank/DDBJ whole genome shotgun (WGS) entry which is preliminary data.</text>
</comment>
<feature type="domain" description="DUF1990" evidence="1">
    <location>
        <begin position="2"/>
        <end position="117"/>
    </location>
</feature>
<dbReference type="InterPro" id="IPR014457">
    <property type="entry name" value="UCP010260"/>
</dbReference>
<dbReference type="Pfam" id="PF09348">
    <property type="entry name" value="DUF1990"/>
    <property type="match status" value="1"/>
</dbReference>
<protein>
    <recommendedName>
        <fullName evidence="1">DUF1990 domain-containing protein</fullName>
    </recommendedName>
</protein>
<name>A0A829PT94_9MYCO</name>